<dbReference type="PANTHER" id="PTHR39624:SF2">
    <property type="entry name" value="OSMC-LIKE PROTEIN"/>
    <property type="match status" value="1"/>
</dbReference>
<evidence type="ECO:0000313" key="1">
    <source>
        <dbReference type="EMBL" id="TET30240.1"/>
    </source>
</evidence>
<accession>A0A523TIT7</accession>
<dbReference type="EMBL" id="SOJT01000042">
    <property type="protein sequence ID" value="TET30240.1"/>
    <property type="molecule type" value="Genomic_DNA"/>
</dbReference>
<reference evidence="1 2" key="1">
    <citation type="submission" date="2019-03" db="EMBL/GenBank/DDBJ databases">
        <title>Metabolic potential of uncultured bacteria and archaea associated with petroleum seepage in deep-sea sediments.</title>
        <authorList>
            <person name="Dong X."/>
            <person name="Hubert C."/>
        </authorList>
    </citation>
    <scope>NUCLEOTIDE SEQUENCE [LARGE SCALE GENOMIC DNA]</scope>
    <source>
        <strain evidence="1">E44_bin3</strain>
    </source>
</reference>
<protein>
    <submittedName>
        <fullName evidence="1">Osmotically inducible protein OsmC</fullName>
    </submittedName>
</protein>
<dbReference type="AlphaFoldDB" id="A0A523TIT7"/>
<gene>
    <name evidence="1" type="ORF">E3J68_00815</name>
</gene>
<dbReference type="Gene3D" id="3.30.300.20">
    <property type="match status" value="1"/>
</dbReference>
<dbReference type="Proteomes" id="UP000316517">
    <property type="component" value="Unassembled WGS sequence"/>
</dbReference>
<sequence>MDMEIVFPGGKRVDAMYKGFTIKTDQGEHGGGNLSAPAPFDLFLASIGTCAGIYILSFCQLRNIPTEGLKVIQRTQRNSETRMIDKITIEIQLPPEFPEKYRKSVIKSAELCAVKKHLHNPPAFDIYTTHPKPL</sequence>
<name>A0A523TIT7_UNCAE</name>
<evidence type="ECO:0000313" key="2">
    <source>
        <dbReference type="Proteomes" id="UP000316517"/>
    </source>
</evidence>
<comment type="caution">
    <text evidence="1">The sequence shown here is derived from an EMBL/GenBank/DDBJ whole genome shotgun (WGS) entry which is preliminary data.</text>
</comment>
<dbReference type="InterPro" id="IPR015946">
    <property type="entry name" value="KH_dom-like_a/b"/>
</dbReference>
<dbReference type="InterPro" id="IPR003718">
    <property type="entry name" value="OsmC/Ohr_fam"/>
</dbReference>
<organism evidence="1 2">
    <name type="scientific">Aerophobetes bacterium</name>
    <dbReference type="NCBI Taxonomy" id="2030807"/>
    <lineage>
        <taxon>Bacteria</taxon>
        <taxon>Candidatus Aerophobota</taxon>
    </lineage>
</organism>
<dbReference type="Pfam" id="PF02566">
    <property type="entry name" value="OsmC"/>
    <property type="match status" value="1"/>
</dbReference>
<dbReference type="SUPFAM" id="SSF82784">
    <property type="entry name" value="OsmC-like"/>
    <property type="match status" value="1"/>
</dbReference>
<dbReference type="PANTHER" id="PTHR39624">
    <property type="entry name" value="PROTEIN INVOLVED IN RIMO-MEDIATED BETA-METHYLTHIOLATION OF RIBOSOMAL PROTEIN S12 YCAO"/>
    <property type="match status" value="1"/>
</dbReference>
<dbReference type="InterPro" id="IPR036102">
    <property type="entry name" value="OsmC/Ohrsf"/>
</dbReference>
<proteinExistence type="predicted"/>